<dbReference type="InterPro" id="IPR005351">
    <property type="entry name" value="ASTER"/>
</dbReference>
<feature type="compositionally biased region" description="Low complexity" evidence="6">
    <location>
        <begin position="17"/>
        <end position="48"/>
    </location>
</feature>
<reference evidence="7 8" key="1">
    <citation type="journal article" date="2019" name="Sci. Rep.">
        <title>Nanopore sequencing improves the draft genome of the human pathogenic amoeba Naegleria fowleri.</title>
        <authorList>
            <person name="Liechti N."/>
            <person name="Schurch N."/>
            <person name="Bruggmann R."/>
            <person name="Wittwer M."/>
        </authorList>
    </citation>
    <scope>NUCLEOTIDE SEQUENCE [LARGE SCALE GENOMIC DNA]</scope>
    <source>
        <strain evidence="7 8">ATCC 30894</strain>
    </source>
</reference>
<comment type="similarity">
    <text evidence="2">Belongs to the Asterix family.</text>
</comment>
<dbReference type="VEuPathDB" id="AmoebaDB:NF0060900"/>
<dbReference type="PANTHER" id="PTHR13193:SF0">
    <property type="entry name" value="PAT COMPLEX SUBUNIT ASTERIX"/>
    <property type="match status" value="1"/>
</dbReference>
<dbReference type="GO" id="GO:0044183">
    <property type="term" value="F:protein folding chaperone"/>
    <property type="evidence" value="ECO:0007669"/>
    <property type="project" value="InterPro"/>
</dbReference>
<proteinExistence type="inferred from homology"/>
<dbReference type="VEuPathDB" id="AmoebaDB:FDP41_000259"/>
<dbReference type="RefSeq" id="XP_044569933.1">
    <property type="nucleotide sequence ID" value="XM_044705800.1"/>
</dbReference>
<dbReference type="Pfam" id="PF03669">
    <property type="entry name" value="ASTER"/>
    <property type="match status" value="1"/>
</dbReference>
<sequence>MPKIEEEPTIIVEEEQTTTTSTVSEKSNINASSSSSPITTSDSKSSTTLVIPTTKKSTSYEEKEFMYPELTEEELPSDFSSMLSLFCGVLGLMLKMKYVSWLGALFCISGLYNLKYSEMDFKQTATSVMFSVMGLIMNYFGPAAHQP</sequence>
<dbReference type="OrthoDB" id="284718at2759"/>
<evidence type="ECO:0000313" key="8">
    <source>
        <dbReference type="Proteomes" id="UP000444721"/>
    </source>
</evidence>
<evidence type="ECO:0000256" key="3">
    <source>
        <dbReference type="ARBA" id="ARBA00022692"/>
    </source>
</evidence>
<evidence type="ECO:0000256" key="5">
    <source>
        <dbReference type="ARBA" id="ARBA00023136"/>
    </source>
</evidence>
<organism evidence="7 8">
    <name type="scientific">Naegleria fowleri</name>
    <name type="common">Brain eating amoeba</name>
    <dbReference type="NCBI Taxonomy" id="5763"/>
    <lineage>
        <taxon>Eukaryota</taxon>
        <taxon>Discoba</taxon>
        <taxon>Heterolobosea</taxon>
        <taxon>Tetramitia</taxon>
        <taxon>Eutetramitia</taxon>
        <taxon>Vahlkampfiidae</taxon>
        <taxon>Naegleria</taxon>
    </lineage>
</organism>
<name>A0A6A5CIA9_NAEFO</name>
<dbReference type="GeneID" id="68107477"/>
<evidence type="ECO:0000256" key="6">
    <source>
        <dbReference type="SAM" id="MobiDB-lite"/>
    </source>
</evidence>
<comment type="caution">
    <text evidence="7">The sequence shown here is derived from an EMBL/GenBank/DDBJ whole genome shotgun (WGS) entry which is preliminary data.</text>
</comment>
<dbReference type="GO" id="GO:0005789">
    <property type="term" value="C:endoplasmic reticulum membrane"/>
    <property type="evidence" value="ECO:0007669"/>
    <property type="project" value="InterPro"/>
</dbReference>
<evidence type="ECO:0000256" key="1">
    <source>
        <dbReference type="ARBA" id="ARBA00004370"/>
    </source>
</evidence>
<dbReference type="Proteomes" id="UP000444721">
    <property type="component" value="Unassembled WGS sequence"/>
</dbReference>
<evidence type="ECO:0000256" key="4">
    <source>
        <dbReference type="ARBA" id="ARBA00022989"/>
    </source>
</evidence>
<dbReference type="PANTHER" id="PTHR13193">
    <property type="entry name" value="CGI-140"/>
    <property type="match status" value="1"/>
</dbReference>
<dbReference type="EMBL" id="VFQX01000001">
    <property type="protein sequence ID" value="KAF0985220.1"/>
    <property type="molecule type" value="Genomic_DNA"/>
</dbReference>
<keyword evidence="8" id="KW-1185">Reference proteome</keyword>
<keyword evidence="4" id="KW-1133">Transmembrane helix</keyword>
<protein>
    <recommendedName>
        <fullName evidence="9">Protein Asterix</fullName>
    </recommendedName>
</protein>
<dbReference type="AlphaFoldDB" id="A0A6A5CIA9"/>
<feature type="region of interest" description="Disordered" evidence="6">
    <location>
        <begin position="1"/>
        <end position="52"/>
    </location>
</feature>
<dbReference type="GO" id="GO:0045048">
    <property type="term" value="P:protein insertion into ER membrane"/>
    <property type="evidence" value="ECO:0007669"/>
    <property type="project" value="InterPro"/>
</dbReference>
<accession>A0A6A5CIA9</accession>
<evidence type="ECO:0000313" key="7">
    <source>
        <dbReference type="EMBL" id="KAF0985220.1"/>
    </source>
</evidence>
<evidence type="ECO:0008006" key="9">
    <source>
        <dbReference type="Google" id="ProtNLM"/>
    </source>
</evidence>
<evidence type="ECO:0000256" key="2">
    <source>
        <dbReference type="ARBA" id="ARBA00009066"/>
    </source>
</evidence>
<comment type="subcellular location">
    <subcellularLocation>
        <location evidence="1">Membrane</location>
    </subcellularLocation>
</comment>
<keyword evidence="5" id="KW-0472">Membrane</keyword>
<gene>
    <name evidence="7" type="ORF">FDP41_000259</name>
</gene>
<keyword evidence="3" id="KW-0812">Transmembrane</keyword>